<dbReference type="GO" id="GO:0008233">
    <property type="term" value="F:peptidase activity"/>
    <property type="evidence" value="ECO:0007669"/>
    <property type="project" value="InterPro"/>
</dbReference>
<gene>
    <name evidence="3" type="ordered locus">HCH_02246</name>
</gene>
<dbReference type="InterPro" id="IPR009045">
    <property type="entry name" value="Zn_M74/Hedgehog-like"/>
</dbReference>
<accession>Q2SJV2</accession>
<evidence type="ECO:0000259" key="2">
    <source>
        <dbReference type="Pfam" id="PF13539"/>
    </source>
</evidence>
<dbReference type="RefSeq" id="WP_011396141.1">
    <property type="nucleotide sequence ID" value="NC_007645.1"/>
</dbReference>
<dbReference type="Pfam" id="PF01471">
    <property type="entry name" value="PG_binding_1"/>
    <property type="match status" value="1"/>
</dbReference>
<feature type="domain" description="Peptidoglycan binding-like" evidence="1">
    <location>
        <begin position="33"/>
        <end position="69"/>
    </location>
</feature>
<dbReference type="KEGG" id="hch:HCH_02246"/>
<dbReference type="Gene3D" id="3.30.1380.10">
    <property type="match status" value="1"/>
</dbReference>
<dbReference type="SUPFAM" id="SSF55166">
    <property type="entry name" value="Hedgehog/DD-peptidase"/>
    <property type="match status" value="1"/>
</dbReference>
<evidence type="ECO:0000313" key="3">
    <source>
        <dbReference type="EMBL" id="ABC29072.1"/>
    </source>
</evidence>
<evidence type="ECO:0008006" key="5">
    <source>
        <dbReference type="Google" id="ProtNLM"/>
    </source>
</evidence>
<dbReference type="InterPro" id="IPR036365">
    <property type="entry name" value="PGBD-like_sf"/>
</dbReference>
<dbReference type="AlphaFoldDB" id="Q2SJV2"/>
<evidence type="ECO:0000259" key="1">
    <source>
        <dbReference type="Pfam" id="PF01471"/>
    </source>
</evidence>
<keyword evidence="4" id="KW-1185">Reference proteome</keyword>
<dbReference type="Gene3D" id="1.10.101.10">
    <property type="entry name" value="PGBD-like superfamily/PGBD"/>
    <property type="match status" value="1"/>
</dbReference>
<dbReference type="HOGENOM" id="CLU_1093102_0_0_6"/>
<dbReference type="InterPro" id="IPR039561">
    <property type="entry name" value="Peptidase_M15C"/>
</dbReference>
<dbReference type="SUPFAM" id="SSF47090">
    <property type="entry name" value="PGBD-like"/>
    <property type="match status" value="1"/>
</dbReference>
<dbReference type="InterPro" id="IPR036366">
    <property type="entry name" value="PGBDSf"/>
</dbReference>
<feature type="domain" description="Peptidase M15C" evidence="2">
    <location>
        <begin position="190"/>
        <end position="245"/>
    </location>
</feature>
<name>Q2SJV2_HAHCH</name>
<evidence type="ECO:0000313" key="4">
    <source>
        <dbReference type="Proteomes" id="UP000000238"/>
    </source>
</evidence>
<dbReference type="Pfam" id="PF13539">
    <property type="entry name" value="Peptidase_M15_4"/>
    <property type="match status" value="1"/>
</dbReference>
<organism evidence="3 4">
    <name type="scientific">Hahella chejuensis (strain KCTC 2396)</name>
    <dbReference type="NCBI Taxonomy" id="349521"/>
    <lineage>
        <taxon>Bacteria</taxon>
        <taxon>Pseudomonadati</taxon>
        <taxon>Pseudomonadota</taxon>
        <taxon>Gammaproteobacteria</taxon>
        <taxon>Oceanospirillales</taxon>
        <taxon>Hahellaceae</taxon>
        <taxon>Hahella</taxon>
    </lineage>
</organism>
<dbReference type="EMBL" id="CP000155">
    <property type="protein sequence ID" value="ABC29072.1"/>
    <property type="molecule type" value="Genomic_DNA"/>
</dbReference>
<dbReference type="eggNOG" id="COG3409">
    <property type="taxonomic scope" value="Bacteria"/>
</dbReference>
<dbReference type="InterPro" id="IPR002477">
    <property type="entry name" value="Peptidoglycan-bd-like"/>
</dbReference>
<dbReference type="STRING" id="349521.HCH_02246"/>
<dbReference type="OrthoDB" id="490494at2"/>
<reference evidence="3 4" key="1">
    <citation type="journal article" date="2005" name="Nucleic Acids Res.">
        <title>Genomic blueprint of Hahella chejuensis, a marine microbe producing an algicidal agent.</title>
        <authorList>
            <person name="Jeong H."/>
            <person name="Yim J.H."/>
            <person name="Lee C."/>
            <person name="Choi S.-H."/>
            <person name="Park Y.K."/>
            <person name="Yoon S.H."/>
            <person name="Hur C.-G."/>
            <person name="Kang H.-Y."/>
            <person name="Kim D."/>
            <person name="Lee H.H."/>
            <person name="Park K.H."/>
            <person name="Park S.-H."/>
            <person name="Park H.-S."/>
            <person name="Lee H.K."/>
            <person name="Oh T.K."/>
            <person name="Kim J.F."/>
        </authorList>
    </citation>
    <scope>NUCLEOTIDE SEQUENCE [LARGE SCALE GENOMIC DNA]</scope>
    <source>
        <strain evidence="3 4">KCTC 2396</strain>
    </source>
</reference>
<protein>
    <recommendedName>
        <fullName evidence="5">Peptidoglycan binding-like domain-containing protein</fullName>
    </recommendedName>
</protein>
<proteinExistence type="predicted"/>
<dbReference type="Proteomes" id="UP000000238">
    <property type="component" value="Chromosome"/>
</dbReference>
<sequence length="254" mass="28357">MLILDGNYIALRQGDSDTRKTWGGEPRNTEKADYVKQLQEKLSAVKAYSGESDGEFGPNTAKALRFFQWTAKEIGLESCSIYSFNMSPTGVYDINSYKELDKWVSHKAVVGGDLVRIKESSFSNIELGPYFKKIEHPNINDNEFVVSLALAPHLVNMNKEAKKYGIIIKLNQTLRLVNTVVSGSVVTPAKKSQHFIGHAIDCNLMDGDNWNSSATFSQGKESENAKKFIASVKAQLIRWGGDFQTLLESKDDHQ</sequence>